<sequence>MSSVEPGDWMQSKTNPSVFLEVLTVAPDGGVRVRIAGQEANTTKRYLLNGYAHLEDDSA</sequence>
<evidence type="ECO:0000313" key="2">
    <source>
        <dbReference type="Proteomes" id="UP000709437"/>
    </source>
</evidence>
<evidence type="ECO:0000313" key="1">
    <source>
        <dbReference type="EMBL" id="MBT1542452.1"/>
    </source>
</evidence>
<gene>
    <name evidence="1" type="ORF">KK103_11820</name>
</gene>
<protein>
    <submittedName>
        <fullName evidence="1">Uncharacterized protein</fullName>
    </submittedName>
</protein>
<name>A0A9Q2ZQI3_9MICO</name>
<dbReference type="EMBL" id="JAHEWX010000015">
    <property type="protein sequence ID" value="MBT1542452.1"/>
    <property type="molecule type" value="Genomic_DNA"/>
</dbReference>
<accession>A0A9Q2ZQI3</accession>
<dbReference type="Proteomes" id="UP000709437">
    <property type="component" value="Unassembled WGS sequence"/>
</dbReference>
<reference evidence="1" key="1">
    <citation type="submission" date="2021-05" db="EMBL/GenBank/DDBJ databases">
        <title>Whole genome sequence of Curtobacterium flaccumfaciens pv. flaccumfaciens strain CFBP 3417.</title>
        <authorList>
            <person name="Osdaghi E."/>
            <person name="Taghouti G."/>
            <person name="Portier P."/>
            <person name="Fazliarab A."/>
            <person name="Taghavi S.M."/>
            <person name="Briand M."/>
            <person name="Le-Saux M."/>
            <person name="Jacques M.-A."/>
        </authorList>
    </citation>
    <scope>NUCLEOTIDE SEQUENCE</scope>
    <source>
        <strain evidence="1">CFBP 3417</strain>
    </source>
</reference>
<dbReference type="RefSeq" id="WP_214563246.1">
    <property type="nucleotide sequence ID" value="NZ_JAHEWX010000015.1"/>
</dbReference>
<proteinExistence type="predicted"/>
<organism evidence="1 2">
    <name type="scientific">Curtobacterium flaccumfaciens pv. flaccumfaciens</name>
    <dbReference type="NCBI Taxonomy" id="138532"/>
    <lineage>
        <taxon>Bacteria</taxon>
        <taxon>Bacillati</taxon>
        <taxon>Actinomycetota</taxon>
        <taxon>Actinomycetes</taxon>
        <taxon>Micrococcales</taxon>
        <taxon>Microbacteriaceae</taxon>
        <taxon>Curtobacterium</taxon>
    </lineage>
</organism>
<dbReference type="AlphaFoldDB" id="A0A9Q2ZQI3"/>
<comment type="caution">
    <text evidence="1">The sequence shown here is derived from an EMBL/GenBank/DDBJ whole genome shotgun (WGS) entry which is preliminary data.</text>
</comment>